<gene>
    <name evidence="4" type="ORF">E0W69_017695</name>
</gene>
<dbReference type="RefSeq" id="WP_131331390.1">
    <property type="nucleotide sequence ID" value="NZ_CP044016.1"/>
</dbReference>
<keyword evidence="5" id="KW-1185">Reference proteome</keyword>
<dbReference type="Pfam" id="PF02567">
    <property type="entry name" value="PhzC-PhzF"/>
    <property type="match status" value="1"/>
</dbReference>
<dbReference type="Proteomes" id="UP000292424">
    <property type="component" value="Chromosome"/>
</dbReference>
<evidence type="ECO:0000313" key="4">
    <source>
        <dbReference type="EMBL" id="QES90408.1"/>
    </source>
</evidence>
<dbReference type="EMBL" id="CP044016">
    <property type="protein sequence ID" value="QES90408.1"/>
    <property type="molecule type" value="Genomic_DNA"/>
</dbReference>
<dbReference type="Gene3D" id="3.10.310.10">
    <property type="entry name" value="Diaminopimelate Epimerase, Chain A, domain 1"/>
    <property type="match status" value="2"/>
</dbReference>
<dbReference type="AlphaFoldDB" id="A0A5P2G6S9"/>
<evidence type="ECO:0000313" key="5">
    <source>
        <dbReference type="Proteomes" id="UP000292424"/>
    </source>
</evidence>
<dbReference type="PANTHER" id="PTHR13774:SF17">
    <property type="entry name" value="PHENAZINE BIOSYNTHESIS-LIKE DOMAIN-CONTAINING PROTEIN"/>
    <property type="match status" value="1"/>
</dbReference>
<dbReference type="GO" id="GO:0016853">
    <property type="term" value="F:isomerase activity"/>
    <property type="evidence" value="ECO:0007669"/>
    <property type="project" value="UniProtKB-KW"/>
</dbReference>
<dbReference type="PIRSF" id="PIRSF016184">
    <property type="entry name" value="PhzC_PhzF"/>
    <property type="match status" value="1"/>
</dbReference>
<protein>
    <submittedName>
        <fullName evidence="4">PhzF family phenazine biosynthesis protein</fullName>
    </submittedName>
</protein>
<keyword evidence="2" id="KW-0413">Isomerase</keyword>
<feature type="active site" evidence="3">
    <location>
        <position position="46"/>
    </location>
</feature>
<sequence length="264" mass="28947">MKLPIYQVDAFTNQPFKGNPAAVCLLENDIPSEIKLAIAAENNLSETAFLLKTGEGAYNLQWFTPSVEIDLCGHATLASAHILWELGLEKSETIVHFKTLSGILKASKSENWISLDFPAIPITEDSIPEDLQNIFPNSSIFKAQSAKYIVELSSAKEVIQYQPDFHLLEKYATIITAKGDSESPYDFVSRFFAVPVGVNEDPVTGSAHCCLVPFWANKLGKTTLFAYQASARGGELKLKLENGSVFLSGEAITLIKGEFLLPTL</sequence>
<dbReference type="KEGG" id="arac:E0W69_017695"/>
<evidence type="ECO:0000256" key="3">
    <source>
        <dbReference type="PIRSR" id="PIRSR016184-1"/>
    </source>
</evidence>
<evidence type="ECO:0000256" key="1">
    <source>
        <dbReference type="ARBA" id="ARBA00008270"/>
    </source>
</evidence>
<dbReference type="SUPFAM" id="SSF54506">
    <property type="entry name" value="Diaminopimelate epimerase-like"/>
    <property type="match status" value="1"/>
</dbReference>
<accession>A0A5P2G6S9</accession>
<dbReference type="OrthoDB" id="9788221at2"/>
<name>A0A5P2G6S9_9BACT</name>
<comment type="similarity">
    <text evidence="1">Belongs to the PhzF family.</text>
</comment>
<dbReference type="GO" id="GO:0005737">
    <property type="term" value="C:cytoplasm"/>
    <property type="evidence" value="ECO:0007669"/>
    <property type="project" value="TreeGrafter"/>
</dbReference>
<proteinExistence type="inferred from homology"/>
<evidence type="ECO:0000256" key="2">
    <source>
        <dbReference type="ARBA" id="ARBA00023235"/>
    </source>
</evidence>
<dbReference type="InterPro" id="IPR003719">
    <property type="entry name" value="Phenazine_PhzF-like"/>
</dbReference>
<reference evidence="4 5" key="1">
    <citation type="submission" date="2019-09" db="EMBL/GenBank/DDBJ databases">
        <title>Complete genome sequence of Arachidicoccus sp. B3-10 isolated from apple orchard soil.</title>
        <authorList>
            <person name="Kim H.S."/>
            <person name="Han K.-I."/>
            <person name="Suh M.K."/>
            <person name="Lee K.C."/>
            <person name="Eom M.K."/>
            <person name="Kim J.-S."/>
            <person name="Kang S.W."/>
            <person name="Sin Y."/>
            <person name="Lee J.-S."/>
        </authorList>
    </citation>
    <scope>NUCLEOTIDE SEQUENCE [LARGE SCALE GENOMIC DNA]</scope>
    <source>
        <strain evidence="4 5">B3-10</strain>
    </source>
</reference>
<organism evidence="4 5">
    <name type="scientific">Rhizosphaericola mali</name>
    <dbReference type="NCBI Taxonomy" id="2545455"/>
    <lineage>
        <taxon>Bacteria</taxon>
        <taxon>Pseudomonadati</taxon>
        <taxon>Bacteroidota</taxon>
        <taxon>Chitinophagia</taxon>
        <taxon>Chitinophagales</taxon>
        <taxon>Chitinophagaceae</taxon>
        <taxon>Rhizosphaericola</taxon>
    </lineage>
</organism>
<dbReference type="PANTHER" id="PTHR13774">
    <property type="entry name" value="PHENAZINE BIOSYNTHESIS PROTEIN"/>
    <property type="match status" value="1"/>
</dbReference>
<dbReference type="NCBIfam" id="TIGR00654">
    <property type="entry name" value="PhzF_family"/>
    <property type="match status" value="1"/>
</dbReference>